<dbReference type="PANTHER" id="PTHR42821:SF1">
    <property type="entry name" value="CATALASE-B"/>
    <property type="match status" value="1"/>
</dbReference>
<dbReference type="SUPFAM" id="SSF56634">
    <property type="entry name" value="Heme-dependent catalase-like"/>
    <property type="match status" value="1"/>
</dbReference>
<evidence type="ECO:0000256" key="10">
    <source>
        <dbReference type="PIRNR" id="PIRNR038927"/>
    </source>
</evidence>
<dbReference type="Pfam" id="PF06628">
    <property type="entry name" value="Catalase-rel"/>
    <property type="match status" value="1"/>
</dbReference>
<evidence type="ECO:0000256" key="2">
    <source>
        <dbReference type="ARBA" id="ARBA00010660"/>
    </source>
</evidence>
<gene>
    <name evidence="14" type="primary">katE</name>
    <name evidence="14" type="ORF">B0A65_01780</name>
</gene>
<dbReference type="CDD" id="cd03132">
    <property type="entry name" value="GATase1_catalase"/>
    <property type="match status" value="1"/>
</dbReference>
<feature type="region of interest" description="Disordered" evidence="12">
    <location>
        <begin position="1"/>
        <end position="29"/>
    </location>
</feature>
<dbReference type="Gene3D" id="1.20.1370.20">
    <property type="match status" value="1"/>
</dbReference>
<dbReference type="PRINTS" id="PR00067">
    <property type="entry name" value="CATALASE"/>
</dbReference>
<comment type="caution">
    <text evidence="14">The sequence shown here is derived from an EMBL/GenBank/DDBJ whole genome shotgun (WGS) entry which is preliminary data.</text>
</comment>
<comment type="catalytic activity">
    <reaction evidence="10 11">
        <text>2 H2O2 = O2 + 2 H2O</text>
        <dbReference type="Rhea" id="RHEA:20309"/>
        <dbReference type="ChEBI" id="CHEBI:15377"/>
        <dbReference type="ChEBI" id="CHEBI:15379"/>
        <dbReference type="ChEBI" id="CHEBI:16240"/>
        <dbReference type="EC" id="1.11.1.6"/>
    </reaction>
</comment>
<comment type="similarity">
    <text evidence="2">Belongs to the catalase family. HPII subfamily.</text>
</comment>
<dbReference type="InterPro" id="IPR010582">
    <property type="entry name" value="Catalase_immune_responsive"/>
</dbReference>
<dbReference type="SUPFAM" id="SSF52317">
    <property type="entry name" value="Class I glutamine amidotransferase-like"/>
    <property type="match status" value="1"/>
</dbReference>
<dbReference type="CDD" id="cd08155">
    <property type="entry name" value="catalase_clade_2"/>
    <property type="match status" value="1"/>
</dbReference>
<evidence type="ECO:0000313" key="15">
    <source>
        <dbReference type="Proteomes" id="UP000198382"/>
    </source>
</evidence>
<dbReference type="InterPro" id="IPR020835">
    <property type="entry name" value="Catalase_sf"/>
</dbReference>
<dbReference type="SMART" id="SM01060">
    <property type="entry name" value="Catalase"/>
    <property type="match status" value="1"/>
</dbReference>
<evidence type="ECO:0000256" key="12">
    <source>
        <dbReference type="SAM" id="MobiDB-lite"/>
    </source>
</evidence>
<evidence type="ECO:0000256" key="5">
    <source>
        <dbReference type="ARBA" id="ARBA00022617"/>
    </source>
</evidence>
<feature type="compositionally biased region" description="Basic and acidic residues" evidence="12">
    <location>
        <begin position="1"/>
        <end position="13"/>
    </location>
</feature>
<evidence type="ECO:0000256" key="7">
    <source>
        <dbReference type="ARBA" id="ARBA00023002"/>
    </source>
</evidence>
<evidence type="ECO:0000256" key="3">
    <source>
        <dbReference type="ARBA" id="ARBA00012314"/>
    </source>
</evidence>
<name>A0ABX4BVL5_FLAFR</name>
<evidence type="ECO:0000256" key="8">
    <source>
        <dbReference type="ARBA" id="ARBA00023004"/>
    </source>
</evidence>
<keyword evidence="15" id="KW-1185">Reference proteome</keyword>
<dbReference type="PROSITE" id="PS00438">
    <property type="entry name" value="CATALASE_2"/>
    <property type="match status" value="1"/>
</dbReference>
<organism evidence="14 15">
    <name type="scientific">Flavobacterium frigidimaris</name>
    <dbReference type="NCBI Taxonomy" id="262320"/>
    <lineage>
        <taxon>Bacteria</taxon>
        <taxon>Pseudomonadati</taxon>
        <taxon>Bacteroidota</taxon>
        <taxon>Flavobacteriia</taxon>
        <taxon>Flavobacteriales</taxon>
        <taxon>Flavobacteriaceae</taxon>
        <taxon>Flavobacterium</taxon>
    </lineage>
</organism>
<dbReference type="InterPro" id="IPR002226">
    <property type="entry name" value="Catalase_haem_BS"/>
</dbReference>
<evidence type="ECO:0000256" key="6">
    <source>
        <dbReference type="ARBA" id="ARBA00022723"/>
    </source>
</evidence>
<evidence type="ECO:0000313" key="14">
    <source>
        <dbReference type="EMBL" id="OXA82112.1"/>
    </source>
</evidence>
<keyword evidence="9 10" id="KW-0376">Hydrogen peroxide</keyword>
<dbReference type="InterPro" id="IPR043156">
    <property type="entry name" value="Catalase_clade2_helical"/>
</dbReference>
<dbReference type="PROSITE" id="PS51402">
    <property type="entry name" value="CATALASE_3"/>
    <property type="match status" value="1"/>
</dbReference>
<dbReference type="Gene3D" id="3.40.50.880">
    <property type="match status" value="1"/>
</dbReference>
<keyword evidence="7 10" id="KW-0560">Oxidoreductase</keyword>
<feature type="region of interest" description="Disordered" evidence="12">
    <location>
        <begin position="515"/>
        <end position="536"/>
    </location>
</feature>
<keyword evidence="8 10" id="KW-0408">Iron</keyword>
<dbReference type="Pfam" id="PF00199">
    <property type="entry name" value="Catalase"/>
    <property type="match status" value="1"/>
</dbReference>
<feature type="domain" description="Catalase core" evidence="13">
    <location>
        <begin position="25"/>
        <end position="413"/>
    </location>
</feature>
<dbReference type="Pfam" id="PF18011">
    <property type="entry name" value="Catalase_C"/>
    <property type="match status" value="1"/>
</dbReference>
<evidence type="ECO:0000256" key="11">
    <source>
        <dbReference type="RuleBase" id="RU000498"/>
    </source>
</evidence>
<comment type="function">
    <text evidence="10">Decomposes hydrogen peroxide into water and oxygen; serves to protect cells from the toxic effects of hydrogen peroxide.</text>
</comment>
<feature type="compositionally biased region" description="Polar residues" evidence="12">
    <location>
        <begin position="14"/>
        <end position="28"/>
    </location>
</feature>
<dbReference type="InterPro" id="IPR018028">
    <property type="entry name" value="Catalase"/>
</dbReference>
<dbReference type="InterPro" id="IPR024708">
    <property type="entry name" value="Catalase_AS"/>
</dbReference>
<protein>
    <recommendedName>
        <fullName evidence="3 10">Catalase</fullName>
        <ecNumber evidence="3 10">1.11.1.6</ecNumber>
    </recommendedName>
</protein>
<evidence type="ECO:0000256" key="4">
    <source>
        <dbReference type="ARBA" id="ARBA00022559"/>
    </source>
</evidence>
<feature type="compositionally biased region" description="Polar residues" evidence="12">
    <location>
        <begin position="526"/>
        <end position="536"/>
    </location>
</feature>
<dbReference type="InterPro" id="IPR041399">
    <property type="entry name" value="Catalase_large_C"/>
</dbReference>
<dbReference type="EC" id="1.11.1.6" evidence="3 10"/>
<dbReference type="Gene3D" id="2.40.180.10">
    <property type="entry name" value="Catalase core domain"/>
    <property type="match status" value="1"/>
</dbReference>
<dbReference type="InterPro" id="IPR024712">
    <property type="entry name" value="Catalase_clade2"/>
</dbReference>
<dbReference type="EMBL" id="MUGV01000004">
    <property type="protein sequence ID" value="OXA82112.1"/>
    <property type="molecule type" value="Genomic_DNA"/>
</dbReference>
<comment type="cofactor">
    <cofactor evidence="1 10">
        <name>heme</name>
        <dbReference type="ChEBI" id="CHEBI:30413"/>
    </cofactor>
</comment>
<evidence type="ECO:0000256" key="9">
    <source>
        <dbReference type="ARBA" id="ARBA00023324"/>
    </source>
</evidence>
<keyword evidence="5 10" id="KW-0349">Heme</keyword>
<keyword evidence="6 10" id="KW-0479">Metal-binding</keyword>
<evidence type="ECO:0000259" key="13">
    <source>
        <dbReference type="SMART" id="SM01060"/>
    </source>
</evidence>
<keyword evidence="4 10" id="KW-0575">Peroxidase</keyword>
<dbReference type="Proteomes" id="UP000198382">
    <property type="component" value="Unassembled WGS sequence"/>
</dbReference>
<dbReference type="InterPro" id="IPR029062">
    <property type="entry name" value="Class_I_gatase-like"/>
</dbReference>
<dbReference type="PANTHER" id="PTHR42821">
    <property type="entry name" value="CATALASE"/>
    <property type="match status" value="1"/>
</dbReference>
<dbReference type="PIRSF" id="PIRSF038927">
    <property type="entry name" value="Catalase_clade2"/>
    <property type="match status" value="1"/>
</dbReference>
<dbReference type="InterPro" id="IPR011614">
    <property type="entry name" value="Catalase_core"/>
</dbReference>
<dbReference type="PROSITE" id="PS00437">
    <property type="entry name" value="CATALASE_1"/>
    <property type="match status" value="1"/>
</dbReference>
<accession>A0ABX4BVL5</accession>
<evidence type="ECO:0000256" key="1">
    <source>
        <dbReference type="ARBA" id="ARBA00001971"/>
    </source>
</evidence>
<reference evidence="14 15" key="1">
    <citation type="submission" date="2016-11" db="EMBL/GenBank/DDBJ databases">
        <title>Whole genomes of Flavobacteriaceae.</title>
        <authorList>
            <person name="Stine C."/>
            <person name="Li C."/>
            <person name="Tadesse D."/>
        </authorList>
    </citation>
    <scope>NUCLEOTIDE SEQUENCE [LARGE SCALE GENOMIC DNA]</scope>
    <source>
        <strain evidence="14 15">DSM 15937</strain>
    </source>
</reference>
<sequence>MENFQDEKQRDLLQNKSDGTNKFLTTDQGVRINDDNNSLKAGERGPSLLEDFILREKITHFDHERIPERIVHARGSGAHGFFEVTNPIPELTKAGFLKEAGLKTPVFVRFSTVAGFRGSTDLARDVRGFAVKFYTQEGIYDLVGNNVPVFFIQDASKFPDLIHAVKPEPHNEIPQAASAHDTFWDFISLMPESMHMIMWAMSDRAIPRSYRMMEGFGVHTFRLINEANESVFVKFHWKPKLGTHAVVWDEALKISGKNPDFHRQDLWEAIDMGNFPEWELGVQIIPQADEHKYEFDLLDPTKIVPEELVPVKIIGRMVLNKNPDNFFAETEQVAFHPGHVVPGIDFTNDPLLQGRLFSYTDTQLSRLGSPNFHEIPINRSVSPTHNNQRDGHMRQEINKGRVSYHPNSLGGGCPFQAKIEEGGFSSFNERVDAHKVRERSESFADHFGQAKLFFNSQTPTEKSHIVKALRFELGKVETAAIRVRMLGLLSQVDMQLAEKVAEGLGTSVPSILETPINKGVSPENEMGNQEPRSIDSSVKSSDALSMIKNPTNSPTIASRKVAILCADGVSAASVMNIKNILLKEDAKGFVIAKNLGSVLTDEGGAIPVDFSLLTTSSVLFDAVYIPSSEGLNDLAKNDDVLEFLNDAYKHCKVIGADGQAIGILSETPFASKLNNDDTGIILYSEPATETFALDFISAMANHRIWEREENLYN</sequence>
<proteinExistence type="inferred from homology"/>
<dbReference type="RefSeq" id="WP_074657996.1">
    <property type="nucleotide sequence ID" value="NZ_MUGV01000004.1"/>
</dbReference>